<evidence type="ECO:0000256" key="2">
    <source>
        <dbReference type="SAM" id="MobiDB-lite"/>
    </source>
</evidence>
<dbReference type="PANTHER" id="PTHR46430:SF3">
    <property type="entry name" value="ACTIVATOR OF C KINASE PROTEIN 1"/>
    <property type="match status" value="1"/>
</dbReference>
<dbReference type="SUPFAM" id="SSF81901">
    <property type="entry name" value="HCP-like"/>
    <property type="match status" value="1"/>
</dbReference>
<dbReference type="Gene3D" id="1.25.40.10">
    <property type="entry name" value="Tetratricopeptide repeat domain"/>
    <property type="match status" value="1"/>
</dbReference>
<feature type="compositionally biased region" description="Low complexity" evidence="2">
    <location>
        <begin position="15"/>
        <end position="29"/>
    </location>
</feature>
<evidence type="ECO:0000313" key="4">
    <source>
        <dbReference type="Proteomes" id="UP000037751"/>
    </source>
</evidence>
<dbReference type="RefSeq" id="XP_017993021.1">
    <property type="nucleotide sequence ID" value="XM_018136556.1"/>
</dbReference>
<dbReference type="InterPro" id="IPR051726">
    <property type="entry name" value="Chitin_Synth_Reg"/>
</dbReference>
<dbReference type="VEuPathDB" id="FungiDB:Malapachy_2063"/>
<dbReference type="STRING" id="77020.A0A0M9VQC1"/>
<dbReference type="SMART" id="SM00671">
    <property type="entry name" value="SEL1"/>
    <property type="match status" value="7"/>
</dbReference>
<accession>A0A0M9VQC1</accession>
<comment type="caution">
    <text evidence="3">The sequence shown here is derived from an EMBL/GenBank/DDBJ whole genome shotgun (WGS) entry which is preliminary data.</text>
</comment>
<evidence type="ECO:0000256" key="1">
    <source>
        <dbReference type="ARBA" id="ARBA00022737"/>
    </source>
</evidence>
<dbReference type="InterPro" id="IPR011990">
    <property type="entry name" value="TPR-like_helical_dom_sf"/>
</dbReference>
<organism evidence="3 4">
    <name type="scientific">Malassezia pachydermatis</name>
    <dbReference type="NCBI Taxonomy" id="77020"/>
    <lineage>
        <taxon>Eukaryota</taxon>
        <taxon>Fungi</taxon>
        <taxon>Dikarya</taxon>
        <taxon>Basidiomycota</taxon>
        <taxon>Ustilaginomycotina</taxon>
        <taxon>Malasseziomycetes</taxon>
        <taxon>Malasseziales</taxon>
        <taxon>Malasseziaceae</taxon>
        <taxon>Malassezia</taxon>
    </lineage>
</organism>
<protein>
    <submittedName>
        <fullName evidence="3">Hcp-like protein</fullName>
    </submittedName>
</protein>
<dbReference type="InterPro" id="IPR006597">
    <property type="entry name" value="Sel1-like"/>
</dbReference>
<dbReference type="OrthoDB" id="272077at2759"/>
<feature type="compositionally biased region" description="Polar residues" evidence="2">
    <location>
        <begin position="1"/>
        <end position="14"/>
    </location>
</feature>
<keyword evidence="1" id="KW-0677">Repeat</keyword>
<dbReference type="Proteomes" id="UP000037751">
    <property type="component" value="Unassembled WGS sequence"/>
</dbReference>
<dbReference type="GeneID" id="28728431"/>
<dbReference type="PANTHER" id="PTHR46430">
    <property type="entry name" value="PROTEIN SKT5-RELATED"/>
    <property type="match status" value="1"/>
</dbReference>
<dbReference type="Pfam" id="PF08238">
    <property type="entry name" value="Sel1"/>
    <property type="match status" value="7"/>
</dbReference>
<gene>
    <name evidence="3" type="ORF">Malapachy_2063</name>
</gene>
<proteinExistence type="predicted"/>
<dbReference type="EMBL" id="LGAV01000002">
    <property type="protein sequence ID" value="KOS15389.1"/>
    <property type="molecule type" value="Genomic_DNA"/>
</dbReference>
<reference evidence="3 4" key="1">
    <citation type="submission" date="2015-07" db="EMBL/GenBank/DDBJ databases">
        <title>Draft Genome Sequence of Malassezia furfur CBS1878 and Malassezia pachydermatis CBS1879.</title>
        <authorList>
            <person name="Triana S."/>
            <person name="Ohm R."/>
            <person name="Gonzalez A."/>
            <person name="DeCock H."/>
            <person name="Restrepo S."/>
            <person name="Celis A."/>
        </authorList>
    </citation>
    <scope>NUCLEOTIDE SEQUENCE [LARGE SCALE GENOMIC DNA]</scope>
    <source>
        <strain evidence="3 4">CBS 1879</strain>
    </source>
</reference>
<name>A0A0M9VQC1_9BASI</name>
<evidence type="ECO:0000313" key="3">
    <source>
        <dbReference type="EMBL" id="KOS15389.1"/>
    </source>
</evidence>
<keyword evidence="4" id="KW-1185">Reference proteome</keyword>
<dbReference type="AlphaFoldDB" id="A0A0M9VQC1"/>
<sequence length="470" mass="50943">MYAVESVSQLSTVVPSSSGGPTRPSPSLSAGSAEALSPDVPDTPAMASTGVSPSMAGYSPPASLYQISPSPPMRSPSISTYGSPRLGWRMSHDSSSSSQPALPYTKEFVAEYRTRMKTDPDPEAQFAFAMYLIDAAKRIADPHDSPKQQRKYRDALLGESLRLIKKLATQNVAPGKPPWAEAQYFLGHCYGKGSLGLSIDHAKSYHMYVQASKQNHPTATYRTAVCNEVGAGTKRDYQRGMLFYRKAASLGDTAGMFKLGMILLYGLLDQPRQPREAIVWLRRAAGQADEDNPQALHELAMQHENPSNAVVPYDPVLARDLYTQAAHLGYSPSQCKLGDAYANGVLACTPDARTSISWYTKAANKGDGHAELALSGWYLTGAEGVLQQSDTEAYTWAQRAANKGIANAEYAVGHYTEVGIGTVPDVEEAKRWYARAAAQQHARAIQRLHDIKTNGGRKAPKPVDADCVIM</sequence>
<feature type="region of interest" description="Disordered" evidence="2">
    <location>
        <begin position="1"/>
        <end position="54"/>
    </location>
</feature>